<dbReference type="SUPFAM" id="SSF52833">
    <property type="entry name" value="Thioredoxin-like"/>
    <property type="match status" value="1"/>
</dbReference>
<dbReference type="OMA" id="FCEIRAN"/>
<dbReference type="AlphaFoldDB" id="A4RTQ8"/>
<dbReference type="InterPro" id="IPR051498">
    <property type="entry name" value="Phosducin-like_chap/apop_reg"/>
</dbReference>
<feature type="region of interest" description="Disordered" evidence="2">
    <location>
        <begin position="1"/>
        <end position="75"/>
    </location>
</feature>
<keyword evidence="5" id="KW-1185">Reference proteome</keyword>
<dbReference type="PANTHER" id="PTHR45809">
    <property type="entry name" value="VIRAL IAP-ASSOCIATED FACTOR HOMOLOG"/>
    <property type="match status" value="1"/>
</dbReference>
<dbReference type="InterPro" id="IPR024253">
    <property type="entry name" value="Phosducin_thioredoxin-like_dom"/>
</dbReference>
<dbReference type="STRING" id="436017.A4RTQ8"/>
<name>A4RTQ8_OSTLU</name>
<dbReference type="HOGENOM" id="CLU_072604_0_0_1"/>
<feature type="domain" description="Phosducin" evidence="3">
    <location>
        <begin position="72"/>
        <end position="191"/>
    </location>
</feature>
<protein>
    <recommendedName>
        <fullName evidence="3">Phosducin domain-containing protein</fullName>
    </recommendedName>
</protein>
<dbReference type="Proteomes" id="UP000001568">
    <property type="component" value="Chromosome 3"/>
</dbReference>
<proteinExistence type="inferred from homology"/>
<dbReference type="RefSeq" id="XP_001416536.1">
    <property type="nucleotide sequence ID" value="XM_001416499.1"/>
</dbReference>
<dbReference type="Gene3D" id="3.40.30.10">
    <property type="entry name" value="Glutaredoxin"/>
    <property type="match status" value="1"/>
</dbReference>
<dbReference type="GO" id="GO:0005737">
    <property type="term" value="C:cytoplasm"/>
    <property type="evidence" value="ECO:0007669"/>
    <property type="project" value="TreeGrafter"/>
</dbReference>
<dbReference type="GO" id="GO:0006457">
    <property type="term" value="P:protein folding"/>
    <property type="evidence" value="ECO:0007669"/>
    <property type="project" value="TreeGrafter"/>
</dbReference>
<organism evidence="4 5">
    <name type="scientific">Ostreococcus lucimarinus (strain CCE9901)</name>
    <dbReference type="NCBI Taxonomy" id="436017"/>
    <lineage>
        <taxon>Eukaryota</taxon>
        <taxon>Viridiplantae</taxon>
        <taxon>Chlorophyta</taxon>
        <taxon>Mamiellophyceae</taxon>
        <taxon>Mamiellales</taxon>
        <taxon>Bathycoccaceae</taxon>
        <taxon>Ostreococcus</taxon>
    </lineage>
</organism>
<feature type="compositionally biased region" description="Acidic residues" evidence="2">
    <location>
        <begin position="66"/>
        <end position="75"/>
    </location>
</feature>
<evidence type="ECO:0000313" key="5">
    <source>
        <dbReference type="Proteomes" id="UP000001568"/>
    </source>
</evidence>
<comment type="similarity">
    <text evidence="1">Belongs to the phosducin family.</text>
</comment>
<evidence type="ECO:0000256" key="2">
    <source>
        <dbReference type="SAM" id="MobiDB-lite"/>
    </source>
</evidence>
<dbReference type="KEGG" id="olu:OSTLU_34013"/>
<reference evidence="4 5" key="1">
    <citation type="journal article" date="2007" name="Proc. Natl. Acad. Sci. U.S.A.">
        <title>The tiny eukaryote Ostreococcus provides genomic insights into the paradox of plankton speciation.</title>
        <authorList>
            <person name="Palenik B."/>
            <person name="Grimwood J."/>
            <person name="Aerts A."/>
            <person name="Rouze P."/>
            <person name="Salamov A."/>
            <person name="Putnam N."/>
            <person name="Dupont C."/>
            <person name="Jorgensen R."/>
            <person name="Derelle E."/>
            <person name="Rombauts S."/>
            <person name="Zhou K."/>
            <person name="Otillar R."/>
            <person name="Merchant S.S."/>
            <person name="Podell S."/>
            <person name="Gaasterland T."/>
            <person name="Napoli C."/>
            <person name="Gendler K."/>
            <person name="Manuell A."/>
            <person name="Tai V."/>
            <person name="Vallon O."/>
            <person name="Piganeau G."/>
            <person name="Jancek S."/>
            <person name="Heijde M."/>
            <person name="Jabbari K."/>
            <person name="Bowler C."/>
            <person name="Lohr M."/>
            <person name="Robbens S."/>
            <person name="Werner G."/>
            <person name="Dubchak I."/>
            <person name="Pazour G.J."/>
            <person name="Ren Q."/>
            <person name="Paulsen I."/>
            <person name="Delwiche C."/>
            <person name="Schmutz J."/>
            <person name="Rokhsar D."/>
            <person name="Van de Peer Y."/>
            <person name="Moreau H."/>
            <person name="Grigoriev I.V."/>
        </authorList>
    </citation>
    <scope>NUCLEOTIDE SEQUENCE [LARGE SCALE GENOMIC DNA]</scope>
    <source>
        <strain evidence="4 5">CCE9901</strain>
    </source>
</reference>
<evidence type="ECO:0000259" key="3">
    <source>
        <dbReference type="Pfam" id="PF02114"/>
    </source>
</evidence>
<dbReference type="Pfam" id="PF02114">
    <property type="entry name" value="Phosducin"/>
    <property type="match status" value="1"/>
</dbReference>
<dbReference type="EMBL" id="CP000583">
    <property type="protein sequence ID" value="ABO94829.1"/>
    <property type="molecule type" value="Genomic_DNA"/>
</dbReference>
<evidence type="ECO:0000256" key="1">
    <source>
        <dbReference type="ARBA" id="ARBA00009686"/>
    </source>
</evidence>
<dbReference type="GeneID" id="5000711"/>
<dbReference type="eggNOG" id="KOG3170">
    <property type="taxonomic scope" value="Eukaryota"/>
</dbReference>
<dbReference type="PANTHER" id="PTHR45809:SF3">
    <property type="entry name" value="VIRAL IAP-ASSOCIATED FACTOR HOMOLOG"/>
    <property type="match status" value="1"/>
</dbReference>
<sequence length="255" mass="27881">MDSGSFTHAAPSHVDTSTEWDDAQARLGNVKPKPKPAKPEKFTASFDDAGALASRRNDAVDASTSDGDDFDDDDDDAYVREYRARRMKELTAEATAKAHGEVREATRATFVAEVTRPSADAYVVVLMTRAGCRDCEKMERAFEILAAKFPRTKFVKIAHRECVPNYPDRLAPTVLVYRDEDVARTYATLAPFGGEHMTPEGVELALRETSADVCPSASDESEADVARRRAAYVAGVLERAVDAARREASADAVDD</sequence>
<evidence type="ECO:0000313" key="4">
    <source>
        <dbReference type="EMBL" id="ABO94829.1"/>
    </source>
</evidence>
<dbReference type="OrthoDB" id="45518at2759"/>
<gene>
    <name evidence="4" type="ORF">OSTLU_34013</name>
</gene>
<dbReference type="InterPro" id="IPR036249">
    <property type="entry name" value="Thioredoxin-like_sf"/>
</dbReference>
<accession>A4RTQ8</accession>
<dbReference type="Gramene" id="ABO94829">
    <property type="protein sequence ID" value="ABO94829"/>
    <property type="gene ID" value="OSTLU_34013"/>
</dbReference>